<dbReference type="PANTHER" id="PTHR31808:SF9">
    <property type="entry name" value="F21O3.2 PROTEIN"/>
    <property type="match status" value="1"/>
</dbReference>
<comment type="caution">
    <text evidence="1">The sequence shown here is derived from an EMBL/GenBank/DDBJ whole genome shotgun (WGS) entry which is preliminary data.</text>
</comment>
<reference evidence="1" key="1">
    <citation type="journal article" date="2023" name="Plant J.">
        <title>The genome of the king protea, Protea cynaroides.</title>
        <authorList>
            <person name="Chang J."/>
            <person name="Duong T.A."/>
            <person name="Schoeman C."/>
            <person name="Ma X."/>
            <person name="Roodt D."/>
            <person name="Barker N."/>
            <person name="Li Z."/>
            <person name="Van de Peer Y."/>
            <person name="Mizrachi E."/>
        </authorList>
    </citation>
    <scope>NUCLEOTIDE SEQUENCE</scope>
    <source>
        <tissue evidence="1">Young leaves</tissue>
    </source>
</reference>
<protein>
    <recommendedName>
        <fullName evidence="3">UV-B-induced protein At3g17800, chloroplastic-like</fullName>
    </recommendedName>
</protein>
<gene>
    <name evidence="1" type="ORF">NE237_022055</name>
</gene>
<evidence type="ECO:0000313" key="1">
    <source>
        <dbReference type="EMBL" id="KAJ4930444.1"/>
    </source>
</evidence>
<dbReference type="Pfam" id="PF05542">
    <property type="entry name" value="DUF760"/>
    <property type="match status" value="1"/>
</dbReference>
<organism evidence="1 2">
    <name type="scientific">Protea cynaroides</name>
    <dbReference type="NCBI Taxonomy" id="273540"/>
    <lineage>
        <taxon>Eukaryota</taxon>
        <taxon>Viridiplantae</taxon>
        <taxon>Streptophyta</taxon>
        <taxon>Embryophyta</taxon>
        <taxon>Tracheophyta</taxon>
        <taxon>Spermatophyta</taxon>
        <taxon>Magnoliopsida</taxon>
        <taxon>Proteales</taxon>
        <taxon>Proteaceae</taxon>
        <taxon>Protea</taxon>
    </lineage>
</organism>
<dbReference type="PANTHER" id="PTHR31808">
    <property type="entry name" value="EXPRESSED PROTEIN"/>
    <property type="match status" value="1"/>
</dbReference>
<evidence type="ECO:0000313" key="2">
    <source>
        <dbReference type="Proteomes" id="UP001141806"/>
    </source>
</evidence>
<dbReference type="OrthoDB" id="25131at2759"/>
<sequence length="417" mass="47469">MECCVSYGRIPILKASPTTVKSGGDSLHFSRLISCDFSCDLSFASQRRTNMCDSRRFGKRIGYNDKRCRKVLIAAAGAESSHCGYRNVMDWPLEPRSSAGKFLSSVLQNQRHLFDVAVAEQLNELAADRDGALARQQQSEVSSESFLHRRIAELKEHECQIAVEDVMYMLIVHRFSEIKVDMVPRLSRCIDNGRLEGWPSKDRELNSIHSIEVLEMVGEHVSTILGWRGKSNVAENWINRTTTQLQRLQLGQVYAASVMYGYFLKSACLRHNLDQRLTLSNHNLPFGHGIHIPTAEFQHHRLKNPVSLSHSDTWASSLHQVTGRNSRKHEKLRYYIMGFDPETLQRCAKLKSQEAVNLIEKHSWALFGDEMGTLESDEAIDITFASLKRLVLEAVAFGSFLWDVEGYVDSMYRLKES</sequence>
<dbReference type="InterPro" id="IPR038925">
    <property type="entry name" value="At3g17800-like"/>
</dbReference>
<dbReference type="EMBL" id="JAMYWD010003598">
    <property type="protein sequence ID" value="KAJ4930444.1"/>
    <property type="molecule type" value="Genomic_DNA"/>
</dbReference>
<dbReference type="AlphaFoldDB" id="A0A9Q0GLL4"/>
<keyword evidence="2" id="KW-1185">Reference proteome</keyword>
<dbReference type="Proteomes" id="UP001141806">
    <property type="component" value="Unassembled WGS sequence"/>
</dbReference>
<name>A0A9Q0GLL4_9MAGN</name>
<dbReference type="InterPro" id="IPR008479">
    <property type="entry name" value="DUF760"/>
</dbReference>
<evidence type="ECO:0008006" key="3">
    <source>
        <dbReference type="Google" id="ProtNLM"/>
    </source>
</evidence>
<accession>A0A9Q0GLL4</accession>
<proteinExistence type="predicted"/>